<name>A0A0P1HB35_9RHOB</name>
<dbReference type="Proteomes" id="UP000051326">
    <property type="component" value="Unassembled WGS sequence"/>
</dbReference>
<organism evidence="8 9">
    <name type="scientific">Leisingera aquaemixtae</name>
    <dbReference type="NCBI Taxonomy" id="1396826"/>
    <lineage>
        <taxon>Bacteria</taxon>
        <taxon>Pseudomonadati</taxon>
        <taxon>Pseudomonadota</taxon>
        <taxon>Alphaproteobacteria</taxon>
        <taxon>Rhodobacterales</taxon>
        <taxon>Roseobacteraceae</taxon>
        <taxon>Leisingera</taxon>
    </lineage>
</organism>
<dbReference type="GO" id="GO:0007165">
    <property type="term" value="P:signal transduction"/>
    <property type="evidence" value="ECO:0007669"/>
    <property type="project" value="UniProtKB-KW"/>
</dbReference>
<proteinExistence type="inferred from homology"/>
<dbReference type="InterPro" id="IPR004089">
    <property type="entry name" value="MCPsignal_dom"/>
</dbReference>
<dbReference type="SUPFAM" id="SSF58104">
    <property type="entry name" value="Methyl-accepting chemotaxis protein (MCP) signaling domain"/>
    <property type="match status" value="1"/>
</dbReference>
<evidence type="ECO:0000256" key="3">
    <source>
        <dbReference type="ARBA" id="ARBA00029447"/>
    </source>
</evidence>
<evidence type="ECO:0000256" key="2">
    <source>
        <dbReference type="ARBA" id="ARBA00022500"/>
    </source>
</evidence>
<evidence type="ECO:0000256" key="1">
    <source>
        <dbReference type="ARBA" id="ARBA00004370"/>
    </source>
</evidence>
<evidence type="ECO:0000313" key="9">
    <source>
        <dbReference type="Proteomes" id="UP000051326"/>
    </source>
</evidence>
<feature type="domain" description="Methyl-accepting transducer" evidence="5">
    <location>
        <begin position="187"/>
        <end position="416"/>
    </location>
</feature>
<dbReference type="GO" id="GO:0016020">
    <property type="term" value="C:membrane"/>
    <property type="evidence" value="ECO:0007669"/>
    <property type="project" value="UniProtKB-SubCell"/>
</dbReference>
<comment type="similarity">
    <text evidence="3">Belongs to the methyl-accepting chemotaxis (MCP) protein family.</text>
</comment>
<dbReference type="CDD" id="cd06225">
    <property type="entry name" value="HAMP"/>
    <property type="match status" value="1"/>
</dbReference>
<sequence length="477" mass="49358">MFFKFKAAQPAEHDNGARIIADMVDATQATVHFTPDGTVLAANGNFLAALGYQLDEITGRHHSMFVAPELAASTEYKDFWAGLASGQVFTGQFPRVTKEGTTLWIQATYAPVSGEGGTVERVVKVATDVTERRLGLQEIARGLEAMSQGDLGVRVTLSEQADIAALGEAFNQSAEQLETAIGAVTQVSGAVERTAEEISKSAADLSHRTESQAATLEQTAAAIEELTGTVHSSAEGAEKVESIVSDAKTAAERSGRVVTDAVAAMSQIESSSEEIAKIIGMIDDIAFQTNLLALNAGVEAARAGEAGRGFAVVASEVRALAQRSAGAAGEIKHLIGQSKQQVASGVELVGRTGQELQQIIQSVGTISDHISSIAAGAKEQATSLSEINLGVSQLDQVTQQNAAMVEQASAASRLLSSDASQLSQEVTKFRAAASPAPVPAPAPARAAAVEELQSPAAAAALHCAAGALPAARGWDDF</sequence>
<accession>A0A0P1HB35</accession>
<dbReference type="Pfam" id="PF00015">
    <property type="entry name" value="MCPsignal"/>
    <property type="match status" value="1"/>
</dbReference>
<dbReference type="InterPro" id="IPR004090">
    <property type="entry name" value="Chemotax_Me-accpt_rcpt"/>
</dbReference>
<evidence type="ECO:0000256" key="4">
    <source>
        <dbReference type="PROSITE-ProRule" id="PRU00284"/>
    </source>
</evidence>
<dbReference type="InterPro" id="IPR035965">
    <property type="entry name" value="PAS-like_dom_sf"/>
</dbReference>
<dbReference type="PROSITE" id="PS50111">
    <property type="entry name" value="CHEMOTAXIS_TRANSDUC_2"/>
    <property type="match status" value="1"/>
</dbReference>
<dbReference type="AlphaFoldDB" id="A0A0P1HB35"/>
<gene>
    <name evidence="8" type="primary">tar_7</name>
    <name evidence="8" type="ORF">PHA8399_02451</name>
</gene>
<dbReference type="Pfam" id="PF08447">
    <property type="entry name" value="PAS_3"/>
    <property type="match status" value="1"/>
</dbReference>
<dbReference type="CDD" id="cd11386">
    <property type="entry name" value="MCP_signal"/>
    <property type="match status" value="1"/>
</dbReference>
<dbReference type="SMART" id="SM00086">
    <property type="entry name" value="PAC"/>
    <property type="match status" value="1"/>
</dbReference>
<keyword evidence="8" id="KW-0675">Receptor</keyword>
<dbReference type="PRINTS" id="PR00260">
    <property type="entry name" value="CHEMTRNSDUCR"/>
</dbReference>
<dbReference type="InterPro" id="IPR000014">
    <property type="entry name" value="PAS"/>
</dbReference>
<dbReference type="GO" id="GO:0006935">
    <property type="term" value="P:chemotaxis"/>
    <property type="evidence" value="ECO:0007669"/>
    <property type="project" value="UniProtKB-KW"/>
</dbReference>
<dbReference type="InterPro" id="IPR001610">
    <property type="entry name" value="PAC"/>
</dbReference>
<reference evidence="8 9" key="1">
    <citation type="submission" date="2015-09" db="EMBL/GenBank/DDBJ databases">
        <authorList>
            <consortium name="Swine Surveillance"/>
        </authorList>
    </citation>
    <scope>NUCLEOTIDE SEQUENCE [LARGE SCALE GENOMIC DNA]</scope>
    <source>
        <strain evidence="8 9">CECT 8399</strain>
    </source>
</reference>
<dbReference type="NCBIfam" id="TIGR00229">
    <property type="entry name" value="sensory_box"/>
    <property type="match status" value="1"/>
</dbReference>
<keyword evidence="4" id="KW-0807">Transducer</keyword>
<dbReference type="InterPro" id="IPR051310">
    <property type="entry name" value="MCP_chemotaxis"/>
</dbReference>
<dbReference type="STRING" id="1396826.PHA8399_02451"/>
<feature type="domain" description="HAMP" evidence="7">
    <location>
        <begin position="136"/>
        <end position="182"/>
    </location>
</feature>
<dbReference type="InterPro" id="IPR013655">
    <property type="entry name" value="PAS_fold_3"/>
</dbReference>
<dbReference type="RefSeq" id="WP_058286403.1">
    <property type="nucleotide sequence ID" value="NZ_CYSR01000022.1"/>
</dbReference>
<protein>
    <submittedName>
        <fullName evidence="8">Aspartate chemoreceptor protein</fullName>
    </submittedName>
</protein>
<dbReference type="Gene3D" id="1.10.287.950">
    <property type="entry name" value="Methyl-accepting chemotaxis protein"/>
    <property type="match status" value="1"/>
</dbReference>
<feature type="domain" description="PAC" evidence="6">
    <location>
        <begin position="89"/>
        <end position="141"/>
    </location>
</feature>
<dbReference type="SUPFAM" id="SSF55785">
    <property type="entry name" value="PYP-like sensor domain (PAS domain)"/>
    <property type="match status" value="1"/>
</dbReference>
<comment type="subcellular location">
    <subcellularLocation>
        <location evidence="1">Membrane</location>
    </subcellularLocation>
</comment>
<dbReference type="PROSITE" id="PS50113">
    <property type="entry name" value="PAC"/>
    <property type="match status" value="1"/>
</dbReference>
<dbReference type="Gene3D" id="3.30.450.20">
    <property type="entry name" value="PAS domain"/>
    <property type="match status" value="1"/>
</dbReference>
<dbReference type="InterPro" id="IPR003660">
    <property type="entry name" value="HAMP_dom"/>
</dbReference>
<dbReference type="FunFam" id="1.10.287.950:FF:000001">
    <property type="entry name" value="Methyl-accepting chemotaxis sensory transducer"/>
    <property type="match status" value="1"/>
</dbReference>
<keyword evidence="2" id="KW-0145">Chemotaxis</keyword>
<dbReference type="EMBL" id="CYSR01000022">
    <property type="protein sequence ID" value="CUI00323.1"/>
    <property type="molecule type" value="Genomic_DNA"/>
</dbReference>
<evidence type="ECO:0000259" key="7">
    <source>
        <dbReference type="PROSITE" id="PS50885"/>
    </source>
</evidence>
<dbReference type="InterPro" id="IPR000700">
    <property type="entry name" value="PAS-assoc_C"/>
</dbReference>
<evidence type="ECO:0000259" key="5">
    <source>
        <dbReference type="PROSITE" id="PS50111"/>
    </source>
</evidence>
<dbReference type="CDD" id="cd00130">
    <property type="entry name" value="PAS"/>
    <property type="match status" value="1"/>
</dbReference>
<dbReference type="Pfam" id="PF00672">
    <property type="entry name" value="HAMP"/>
    <property type="match status" value="1"/>
</dbReference>
<dbReference type="PANTHER" id="PTHR43531">
    <property type="entry name" value="PROTEIN ICFG"/>
    <property type="match status" value="1"/>
</dbReference>
<evidence type="ECO:0000313" key="8">
    <source>
        <dbReference type="EMBL" id="CUI00323.1"/>
    </source>
</evidence>
<dbReference type="SMART" id="SM00304">
    <property type="entry name" value="HAMP"/>
    <property type="match status" value="1"/>
</dbReference>
<evidence type="ECO:0000259" key="6">
    <source>
        <dbReference type="PROSITE" id="PS50113"/>
    </source>
</evidence>
<dbReference type="PROSITE" id="PS50885">
    <property type="entry name" value="HAMP"/>
    <property type="match status" value="1"/>
</dbReference>
<dbReference type="SMART" id="SM00283">
    <property type="entry name" value="MA"/>
    <property type="match status" value="1"/>
</dbReference>
<dbReference type="PANTHER" id="PTHR43531:SF11">
    <property type="entry name" value="METHYL-ACCEPTING CHEMOTAXIS PROTEIN 3"/>
    <property type="match status" value="1"/>
</dbReference>
<dbReference type="GO" id="GO:0004888">
    <property type="term" value="F:transmembrane signaling receptor activity"/>
    <property type="evidence" value="ECO:0007669"/>
    <property type="project" value="InterPro"/>
</dbReference>